<proteinExistence type="predicted"/>
<protein>
    <submittedName>
        <fullName evidence="2">Alpha/beta hydrolase</fullName>
    </submittedName>
</protein>
<evidence type="ECO:0000313" key="2">
    <source>
        <dbReference type="EMBL" id="MDL5156226.1"/>
    </source>
</evidence>
<dbReference type="PRINTS" id="PR00412">
    <property type="entry name" value="EPOXHYDRLASE"/>
</dbReference>
<dbReference type="GO" id="GO:0016787">
    <property type="term" value="F:hydrolase activity"/>
    <property type="evidence" value="ECO:0007669"/>
    <property type="project" value="UniProtKB-KW"/>
</dbReference>
<dbReference type="EMBL" id="JASVWF010000002">
    <property type="protein sequence ID" value="MDL5156226.1"/>
    <property type="molecule type" value="Genomic_DNA"/>
</dbReference>
<keyword evidence="2" id="KW-0378">Hydrolase</keyword>
<dbReference type="InterPro" id="IPR000073">
    <property type="entry name" value="AB_hydrolase_1"/>
</dbReference>
<sequence>MSVSDHGDGPPVLLLHGTAPGTTAEGNFSALRPELAGFRTVAPDLLGFGASAKPLDLPYGPELWARQAWHLLDERGIDRVVVIGNSMGARVALTMASTTPSRIRGLVLLSTRVLPSRTSAQTLMRRYTPDLAAMERLVRECFVTDPAVVTADLIRRRFEASAAPGAHEAMQAVFAGLAADTGLSEDDLARVATPALVLHGRGDRVVPAENAVRLAELLPHADVHLLAGTGHWLQIERAALVGALIRDFLDRCPA</sequence>
<dbReference type="SUPFAM" id="SSF53474">
    <property type="entry name" value="alpha/beta-Hydrolases"/>
    <property type="match status" value="1"/>
</dbReference>
<evidence type="ECO:0000313" key="3">
    <source>
        <dbReference type="Proteomes" id="UP001231924"/>
    </source>
</evidence>
<dbReference type="InterPro" id="IPR000639">
    <property type="entry name" value="Epox_hydrolase-like"/>
</dbReference>
<dbReference type="Pfam" id="PF00561">
    <property type="entry name" value="Abhydrolase_1"/>
    <property type="match status" value="1"/>
</dbReference>
<organism evidence="2 3">
    <name type="scientific">Actinomycetospora termitidis</name>
    <dbReference type="NCBI Taxonomy" id="3053470"/>
    <lineage>
        <taxon>Bacteria</taxon>
        <taxon>Bacillati</taxon>
        <taxon>Actinomycetota</taxon>
        <taxon>Actinomycetes</taxon>
        <taxon>Pseudonocardiales</taxon>
        <taxon>Pseudonocardiaceae</taxon>
        <taxon>Actinomycetospora</taxon>
    </lineage>
</organism>
<dbReference type="PRINTS" id="PR00111">
    <property type="entry name" value="ABHYDROLASE"/>
</dbReference>
<dbReference type="InterPro" id="IPR029058">
    <property type="entry name" value="AB_hydrolase_fold"/>
</dbReference>
<dbReference type="PANTHER" id="PTHR43689">
    <property type="entry name" value="HYDROLASE"/>
    <property type="match status" value="1"/>
</dbReference>
<comment type="caution">
    <text evidence="2">The sequence shown here is derived from an EMBL/GenBank/DDBJ whole genome shotgun (WGS) entry which is preliminary data.</text>
</comment>
<name>A0ABT7M6E1_9PSEU</name>
<evidence type="ECO:0000259" key="1">
    <source>
        <dbReference type="Pfam" id="PF00561"/>
    </source>
</evidence>
<dbReference type="Proteomes" id="UP001231924">
    <property type="component" value="Unassembled WGS sequence"/>
</dbReference>
<keyword evidence="3" id="KW-1185">Reference proteome</keyword>
<dbReference type="PANTHER" id="PTHR43689:SF8">
    <property type="entry name" value="ALPHA_BETA-HYDROLASES SUPERFAMILY PROTEIN"/>
    <property type="match status" value="1"/>
</dbReference>
<gene>
    <name evidence="2" type="ORF">QRT03_09680</name>
</gene>
<dbReference type="RefSeq" id="WP_286052482.1">
    <property type="nucleotide sequence ID" value="NZ_JASVWF010000002.1"/>
</dbReference>
<reference evidence="2 3" key="1">
    <citation type="submission" date="2023-06" db="EMBL/GenBank/DDBJ databases">
        <title>Actinomycetospora Odt1-22.</title>
        <authorList>
            <person name="Supong K."/>
        </authorList>
    </citation>
    <scope>NUCLEOTIDE SEQUENCE [LARGE SCALE GENOMIC DNA]</scope>
    <source>
        <strain evidence="2 3">Odt1-22</strain>
    </source>
</reference>
<accession>A0ABT7M6E1</accession>
<feature type="domain" description="AB hydrolase-1" evidence="1">
    <location>
        <begin position="10"/>
        <end position="237"/>
    </location>
</feature>
<dbReference type="Gene3D" id="3.40.50.1820">
    <property type="entry name" value="alpha/beta hydrolase"/>
    <property type="match status" value="1"/>
</dbReference>